<reference evidence="4" key="1">
    <citation type="submission" date="2014-03" db="EMBL/GenBank/DDBJ databases">
        <authorList>
            <person name="Lee J."/>
        </authorList>
    </citation>
    <scope>NUCLEOTIDE SEQUENCE</scope>
</reference>
<keyword evidence="1" id="KW-0677">Repeat</keyword>
<dbReference type="GO" id="GO:0000502">
    <property type="term" value="C:proteasome complex"/>
    <property type="evidence" value="ECO:0007669"/>
    <property type="project" value="UniProtKB-KW"/>
</dbReference>
<dbReference type="Gene3D" id="1.25.40.20">
    <property type="entry name" value="Ankyrin repeat-containing domain"/>
    <property type="match status" value="2"/>
</dbReference>
<dbReference type="PROSITE" id="PS50297">
    <property type="entry name" value="ANK_REP_REGION"/>
    <property type="match status" value="3"/>
</dbReference>
<name>A0A059XMX9_9VEST</name>
<dbReference type="InterPro" id="IPR036770">
    <property type="entry name" value="Ankyrin_rpt-contain_sf"/>
</dbReference>
<dbReference type="AlphaFoldDB" id="A0A059XMX9"/>
<dbReference type="Pfam" id="PF12796">
    <property type="entry name" value="Ank_2"/>
    <property type="match status" value="1"/>
</dbReference>
<dbReference type="SMART" id="SM00248">
    <property type="entry name" value="ANK"/>
    <property type="match status" value="3"/>
</dbReference>
<feature type="repeat" description="ANK" evidence="3">
    <location>
        <begin position="112"/>
        <end position="144"/>
    </location>
</feature>
<dbReference type="PROSITE" id="PS50088">
    <property type="entry name" value="ANK_REPEAT"/>
    <property type="match status" value="3"/>
</dbReference>
<keyword evidence="2 3" id="KW-0040">ANK repeat</keyword>
<evidence type="ECO:0000256" key="1">
    <source>
        <dbReference type="ARBA" id="ARBA00022737"/>
    </source>
</evidence>
<evidence type="ECO:0000313" key="4">
    <source>
        <dbReference type="EMBL" id="AIA24451.1"/>
    </source>
</evidence>
<evidence type="ECO:0000256" key="3">
    <source>
        <dbReference type="PROSITE-ProRule" id="PRU00023"/>
    </source>
</evidence>
<dbReference type="SUPFAM" id="SSF48403">
    <property type="entry name" value="Ankyrin repeat"/>
    <property type="match status" value="1"/>
</dbReference>
<sequence length="312" mass="34832">MILTEDLFPDNHSVMTISSPPKVKKELPKVDRLRRPTATSRLAIQKATDRLFDFVEIGHTGNIENVLDIGANINAKNADGCTPLLRAAELRNYVVQNLLLSHGADVSKTDKGGRTPLHIESAHGDVESIKLLLTYGIKVNARDKNGRTPLHYAVNKKQVEAVDILVFCGADVTIKDKMGNTPSYTCKRQDMLRLMQESRQTVFGIKNGYVFIEHTTLEADSTYHLKKLDLTIKTPLSIGTGSVNFIGRRVRPEYSRSSLVPADKELLMSDVFEYRLSGTRPEGHVTLKIPVYAKPDLFEEVYMKTDRGVHSG</sequence>
<dbReference type="EMBL" id="KJ558354">
    <property type="protein sequence ID" value="AIA24451.1"/>
    <property type="molecule type" value="mRNA"/>
</dbReference>
<evidence type="ECO:0000256" key="2">
    <source>
        <dbReference type="ARBA" id="ARBA00023043"/>
    </source>
</evidence>
<organism evidence="4">
    <name type="scientific">Haliotis gigantea</name>
    <dbReference type="NCBI Taxonomy" id="37743"/>
    <lineage>
        <taxon>Eukaryota</taxon>
        <taxon>Metazoa</taxon>
        <taxon>Spiralia</taxon>
        <taxon>Lophotrochozoa</taxon>
        <taxon>Mollusca</taxon>
        <taxon>Gastropoda</taxon>
        <taxon>Vetigastropoda</taxon>
        <taxon>Lepetellida</taxon>
        <taxon>Haliotoidea</taxon>
        <taxon>Haliotidae</taxon>
        <taxon>Haliotis</taxon>
    </lineage>
</organism>
<feature type="non-terminal residue" evidence="4">
    <location>
        <position position="312"/>
    </location>
</feature>
<feature type="repeat" description="ANK" evidence="3">
    <location>
        <begin position="79"/>
        <end position="111"/>
    </location>
</feature>
<feature type="repeat" description="ANK" evidence="3">
    <location>
        <begin position="145"/>
        <end position="177"/>
    </location>
</feature>
<keyword evidence="4" id="KW-0647">Proteasome</keyword>
<accession>A0A059XMX9</accession>
<proteinExistence type="evidence at transcript level"/>
<dbReference type="PANTHER" id="PTHR24171">
    <property type="entry name" value="ANKYRIN REPEAT DOMAIN-CONTAINING PROTEIN 39-RELATED"/>
    <property type="match status" value="1"/>
</dbReference>
<protein>
    <submittedName>
        <fullName evidence="4">26S proteasome non-ATPase regulatory subunit 10</fullName>
    </submittedName>
</protein>
<dbReference type="InterPro" id="IPR002110">
    <property type="entry name" value="Ankyrin_rpt"/>
</dbReference>